<dbReference type="EMBL" id="BAAARW010000037">
    <property type="protein sequence ID" value="GAA2449404.1"/>
    <property type="molecule type" value="Genomic_DNA"/>
</dbReference>
<protein>
    <submittedName>
        <fullName evidence="2">Uncharacterized protein</fullName>
    </submittedName>
</protein>
<evidence type="ECO:0000313" key="3">
    <source>
        <dbReference type="Proteomes" id="UP001501231"/>
    </source>
</evidence>
<evidence type="ECO:0000313" key="2">
    <source>
        <dbReference type="EMBL" id="GAA2449404.1"/>
    </source>
</evidence>
<feature type="transmembrane region" description="Helical" evidence="1">
    <location>
        <begin position="127"/>
        <end position="146"/>
    </location>
</feature>
<proteinExistence type="predicted"/>
<feature type="transmembrane region" description="Helical" evidence="1">
    <location>
        <begin position="152"/>
        <end position="170"/>
    </location>
</feature>
<dbReference type="Proteomes" id="UP001501231">
    <property type="component" value="Unassembled WGS sequence"/>
</dbReference>
<accession>A0ABN3K851</accession>
<reference evidence="2 3" key="1">
    <citation type="journal article" date="2019" name="Int. J. Syst. Evol. Microbiol.">
        <title>The Global Catalogue of Microorganisms (GCM) 10K type strain sequencing project: providing services to taxonomists for standard genome sequencing and annotation.</title>
        <authorList>
            <consortium name="The Broad Institute Genomics Platform"/>
            <consortium name="The Broad Institute Genome Sequencing Center for Infectious Disease"/>
            <person name="Wu L."/>
            <person name="Ma J."/>
        </authorList>
    </citation>
    <scope>NUCLEOTIDE SEQUENCE [LARGE SCALE GENOMIC DNA]</scope>
    <source>
        <strain evidence="2 3">JCM 3325</strain>
    </source>
</reference>
<sequence length="282" mass="30504">MTLKIARIALFTLLPAELLLVVLLVSGVPVPAPLIAVAEAVVAAVLVLEAAVAYRLFRAARRGGSDRRAALREVRDRLVPDKVARLIGFELKGTHSLVLWAARRRDGVPPGAVPVSYFREETFTRSLFLFAMVVEAAGVEVLLRGLGVPHGLRVLVLVIDLYGIVIALAVHAACVTRPHVVTAGELRIRYGAFFDVRVPRELIASVRLVRNRNEEGFIRVADGTAAVVVSSQTNVIVELTEPVTVVRPLGRRAEVGTIRFFADSPEAVLAALRPSPEPALET</sequence>
<organism evidence="2 3">
    <name type="scientific">Actinomadura vinacea</name>
    <dbReference type="NCBI Taxonomy" id="115336"/>
    <lineage>
        <taxon>Bacteria</taxon>
        <taxon>Bacillati</taxon>
        <taxon>Actinomycetota</taxon>
        <taxon>Actinomycetes</taxon>
        <taxon>Streptosporangiales</taxon>
        <taxon>Thermomonosporaceae</taxon>
        <taxon>Actinomadura</taxon>
    </lineage>
</organism>
<dbReference type="RefSeq" id="WP_344596205.1">
    <property type="nucleotide sequence ID" value="NZ_BAAARW010000037.1"/>
</dbReference>
<comment type="caution">
    <text evidence="2">The sequence shown here is derived from an EMBL/GenBank/DDBJ whole genome shotgun (WGS) entry which is preliminary data.</text>
</comment>
<feature type="transmembrane region" description="Helical" evidence="1">
    <location>
        <begin position="37"/>
        <end position="57"/>
    </location>
</feature>
<gene>
    <name evidence="2" type="ORF">GCM10010191_78770</name>
</gene>
<keyword evidence="1" id="KW-0472">Membrane</keyword>
<name>A0ABN3K851_9ACTN</name>
<evidence type="ECO:0000256" key="1">
    <source>
        <dbReference type="SAM" id="Phobius"/>
    </source>
</evidence>
<keyword evidence="1" id="KW-1133">Transmembrane helix</keyword>
<keyword evidence="3" id="KW-1185">Reference proteome</keyword>
<keyword evidence="1" id="KW-0812">Transmembrane</keyword>